<dbReference type="EMBL" id="BPLQ01003930">
    <property type="protein sequence ID" value="GIY04470.1"/>
    <property type="molecule type" value="Genomic_DNA"/>
</dbReference>
<evidence type="ECO:0000256" key="1">
    <source>
        <dbReference type="ARBA" id="ARBA00022692"/>
    </source>
</evidence>
<dbReference type="GO" id="GO:0016020">
    <property type="term" value="C:membrane"/>
    <property type="evidence" value="ECO:0007669"/>
    <property type="project" value="UniProtKB-SubCell"/>
</dbReference>
<keyword evidence="1 4" id="KW-0812">Transmembrane</keyword>
<dbReference type="PANTHER" id="PTHR12483:SF115">
    <property type="entry name" value="COPPER TRANSPORT PROTEIN"/>
    <property type="match status" value="1"/>
</dbReference>
<keyword evidence="4" id="KW-0406">Ion transport</keyword>
<dbReference type="AlphaFoldDB" id="A0AAV4Q4T4"/>
<keyword evidence="4" id="KW-0186">Copper</keyword>
<gene>
    <name evidence="5" type="primary">AVEN_207174_1</name>
    <name evidence="5" type="ORF">CDAR_252741</name>
</gene>
<organism evidence="5 6">
    <name type="scientific">Caerostris darwini</name>
    <dbReference type="NCBI Taxonomy" id="1538125"/>
    <lineage>
        <taxon>Eukaryota</taxon>
        <taxon>Metazoa</taxon>
        <taxon>Ecdysozoa</taxon>
        <taxon>Arthropoda</taxon>
        <taxon>Chelicerata</taxon>
        <taxon>Arachnida</taxon>
        <taxon>Araneae</taxon>
        <taxon>Araneomorphae</taxon>
        <taxon>Entelegynae</taxon>
        <taxon>Araneoidea</taxon>
        <taxon>Araneidae</taxon>
        <taxon>Caerostris</taxon>
    </lineage>
</organism>
<dbReference type="GO" id="GO:0005375">
    <property type="term" value="F:copper ion transmembrane transporter activity"/>
    <property type="evidence" value="ECO:0007669"/>
    <property type="project" value="UniProtKB-UniRule"/>
</dbReference>
<dbReference type="Pfam" id="PF04145">
    <property type="entry name" value="Ctr"/>
    <property type="match status" value="1"/>
</dbReference>
<keyword evidence="3 4" id="KW-0472">Membrane</keyword>
<keyword evidence="4" id="KW-0187">Copper transport</keyword>
<feature type="transmembrane region" description="Helical" evidence="4">
    <location>
        <begin position="107"/>
        <end position="127"/>
    </location>
</feature>
<comment type="similarity">
    <text evidence="4">Belongs to the copper transporter (Ctr) (TC 1.A.56) family. SLC31A subfamily.</text>
</comment>
<keyword evidence="2 4" id="KW-1133">Transmembrane helix</keyword>
<evidence type="ECO:0000313" key="6">
    <source>
        <dbReference type="Proteomes" id="UP001054837"/>
    </source>
</evidence>
<feature type="transmembrane region" description="Helical" evidence="4">
    <location>
        <begin position="40"/>
        <end position="59"/>
    </location>
</feature>
<evidence type="ECO:0000256" key="3">
    <source>
        <dbReference type="ARBA" id="ARBA00023136"/>
    </source>
</evidence>
<comment type="caution">
    <text evidence="5">The sequence shown here is derived from an EMBL/GenBank/DDBJ whole genome shotgun (WGS) entry which is preliminary data.</text>
</comment>
<proteinExistence type="inferred from homology"/>
<evidence type="ECO:0000256" key="2">
    <source>
        <dbReference type="ARBA" id="ARBA00022989"/>
    </source>
</evidence>
<dbReference type="InterPro" id="IPR007274">
    <property type="entry name" value="Cop_transporter"/>
</dbReference>
<keyword evidence="4" id="KW-0813">Transport</keyword>
<evidence type="ECO:0000256" key="4">
    <source>
        <dbReference type="RuleBase" id="RU367022"/>
    </source>
</evidence>
<accession>A0AAV4Q4T4</accession>
<comment type="subcellular location">
    <subcellularLocation>
        <location evidence="4">Membrane</location>
        <topology evidence="4">Multi-pass membrane protein</topology>
    </subcellularLocation>
</comment>
<protein>
    <recommendedName>
        <fullName evidence="4">Copper transport protein</fullName>
    </recommendedName>
</protein>
<sequence length="172" mass="20080">MLSMLSRYFTIFSKMHNSYLEFGCKVEDLLFKGLTTESCYGMVGLCISVAVFTFIYETIKTLRQKFVSSFAKSSRDSHFLNESNSERSMLVEIKESQQKWNRIRIHLIMAFLYMIQVTMGYFLMLIIMSYNGWLAITVFAAAGFSYYFYSTFVLHRPTVVPIEILSPEEYDP</sequence>
<dbReference type="PANTHER" id="PTHR12483">
    <property type="entry name" value="SOLUTE CARRIER FAMILY 31 COPPER TRANSPORTERS"/>
    <property type="match status" value="1"/>
</dbReference>
<evidence type="ECO:0000313" key="5">
    <source>
        <dbReference type="EMBL" id="GIY04470.1"/>
    </source>
</evidence>
<feature type="transmembrane region" description="Helical" evidence="4">
    <location>
        <begin position="133"/>
        <end position="149"/>
    </location>
</feature>
<dbReference type="Proteomes" id="UP001054837">
    <property type="component" value="Unassembled WGS sequence"/>
</dbReference>
<keyword evidence="6" id="KW-1185">Reference proteome</keyword>
<reference evidence="5 6" key="1">
    <citation type="submission" date="2021-06" db="EMBL/GenBank/DDBJ databases">
        <title>Caerostris darwini draft genome.</title>
        <authorList>
            <person name="Kono N."/>
            <person name="Arakawa K."/>
        </authorList>
    </citation>
    <scope>NUCLEOTIDE SEQUENCE [LARGE SCALE GENOMIC DNA]</scope>
</reference>
<name>A0AAV4Q4T4_9ARAC</name>